<evidence type="ECO:0000259" key="1">
    <source>
        <dbReference type="Pfam" id="PF19065"/>
    </source>
</evidence>
<sequence length="183" mass="20983">MAIYNTDIPSSNSITLLPPAPVNQDQRDIRSSMIAGSQYKHDENLTKWQQWAQKALHVSGDPFLILVFHDLNIEFLIKTARKEVSDITGSPSRAPEREQLIELLLLTYQNFRQIRRKNLRSLLLKFNNSIVTGLVNKMISNGNMYKQYYHDKFLVPQPIPLKMPRNVHLGGTRALKGGNPFVE</sequence>
<dbReference type="Pfam" id="PF19065">
    <property type="entry name" value="P8_CR"/>
    <property type="match status" value="1"/>
</dbReference>
<feature type="domain" description="Minor capsid protein P8 central region" evidence="1">
    <location>
        <begin position="66"/>
        <end position="167"/>
    </location>
</feature>
<protein>
    <recommendedName>
        <fullName evidence="1">Minor capsid protein P8 central region domain-containing protein</fullName>
    </recommendedName>
</protein>
<dbReference type="AlphaFoldDB" id="A0A6C0FAZ0"/>
<dbReference type="InterPro" id="IPR043916">
    <property type="entry name" value="P8_CR"/>
</dbReference>
<reference evidence="2" key="1">
    <citation type="journal article" date="2020" name="Nature">
        <title>Giant virus diversity and host interactions through global metagenomics.</title>
        <authorList>
            <person name="Schulz F."/>
            <person name="Roux S."/>
            <person name="Paez-Espino D."/>
            <person name="Jungbluth S."/>
            <person name="Walsh D.A."/>
            <person name="Denef V.J."/>
            <person name="McMahon K.D."/>
            <person name="Konstantinidis K.T."/>
            <person name="Eloe-Fadrosh E.A."/>
            <person name="Kyrpides N.C."/>
            <person name="Woyke T."/>
        </authorList>
    </citation>
    <scope>NUCLEOTIDE SEQUENCE</scope>
    <source>
        <strain evidence="2">GVMAG-S-ERX556101-89</strain>
    </source>
</reference>
<name>A0A6C0FAZ0_9ZZZZ</name>
<accession>A0A6C0FAZ0</accession>
<dbReference type="EMBL" id="MN738829">
    <property type="protein sequence ID" value="QHT38224.1"/>
    <property type="molecule type" value="Genomic_DNA"/>
</dbReference>
<evidence type="ECO:0000313" key="2">
    <source>
        <dbReference type="EMBL" id="QHT38224.1"/>
    </source>
</evidence>
<organism evidence="2">
    <name type="scientific">viral metagenome</name>
    <dbReference type="NCBI Taxonomy" id="1070528"/>
    <lineage>
        <taxon>unclassified sequences</taxon>
        <taxon>metagenomes</taxon>
        <taxon>organismal metagenomes</taxon>
    </lineage>
</organism>
<proteinExistence type="predicted"/>